<reference evidence="2 3" key="1">
    <citation type="submission" date="2020-04" db="EMBL/GenBank/DDBJ databases">
        <authorList>
            <person name="Klaysubun C."/>
            <person name="Duangmal K."/>
            <person name="Lipun K."/>
        </authorList>
    </citation>
    <scope>NUCLEOTIDE SEQUENCE [LARGE SCALE GENOMIC DNA]</scope>
    <source>
        <strain evidence="2 3">JCM 11839</strain>
    </source>
</reference>
<sequence length="105" mass="11860">MDEVVAAIRAELPQRMEWWNLHVRSVSVQAHGEWPITVLVDDPTFDEPLQIQLDEDPFGSDDVSSQANCQLIIICALTDERLHAEPPPGGWQTWRTGRSPQTGQE</sequence>
<dbReference type="Proteomes" id="UP001296706">
    <property type="component" value="Unassembled WGS sequence"/>
</dbReference>
<evidence type="ECO:0000313" key="2">
    <source>
        <dbReference type="EMBL" id="NMH76542.1"/>
    </source>
</evidence>
<dbReference type="RefSeq" id="WP_211173829.1">
    <property type="nucleotide sequence ID" value="NZ_JAAXKY010000010.1"/>
</dbReference>
<accession>A0ABX1R860</accession>
<evidence type="ECO:0000313" key="3">
    <source>
        <dbReference type="Proteomes" id="UP001296706"/>
    </source>
</evidence>
<feature type="compositionally biased region" description="Polar residues" evidence="1">
    <location>
        <begin position="93"/>
        <end position="105"/>
    </location>
</feature>
<proteinExistence type="predicted"/>
<comment type="caution">
    <text evidence="2">The sequence shown here is derived from an EMBL/GenBank/DDBJ whole genome shotgun (WGS) entry which is preliminary data.</text>
</comment>
<gene>
    <name evidence="2" type="ORF">HF577_05415</name>
</gene>
<evidence type="ECO:0000256" key="1">
    <source>
        <dbReference type="SAM" id="MobiDB-lite"/>
    </source>
</evidence>
<organism evidence="2 3">
    <name type="scientific">Pseudonocardia xinjiangensis</name>
    <dbReference type="NCBI Taxonomy" id="75289"/>
    <lineage>
        <taxon>Bacteria</taxon>
        <taxon>Bacillati</taxon>
        <taxon>Actinomycetota</taxon>
        <taxon>Actinomycetes</taxon>
        <taxon>Pseudonocardiales</taxon>
        <taxon>Pseudonocardiaceae</taxon>
        <taxon>Pseudonocardia</taxon>
    </lineage>
</organism>
<dbReference type="EMBL" id="JAAXKY010000010">
    <property type="protein sequence ID" value="NMH76542.1"/>
    <property type="molecule type" value="Genomic_DNA"/>
</dbReference>
<protein>
    <submittedName>
        <fullName evidence="2">Uncharacterized protein</fullName>
    </submittedName>
</protein>
<name>A0ABX1R860_9PSEU</name>
<feature type="region of interest" description="Disordered" evidence="1">
    <location>
        <begin position="84"/>
        <end position="105"/>
    </location>
</feature>
<keyword evidence="3" id="KW-1185">Reference proteome</keyword>